<keyword evidence="2" id="KW-1185">Reference proteome</keyword>
<comment type="caution">
    <text evidence="1">The sequence shown here is derived from an EMBL/GenBank/DDBJ whole genome shotgun (WGS) entry which is preliminary data.</text>
</comment>
<protein>
    <submittedName>
        <fullName evidence="1">Legumain</fullName>
    </submittedName>
</protein>
<organism evidence="1 2">
    <name type="scientific">Durusdinium trenchii</name>
    <dbReference type="NCBI Taxonomy" id="1381693"/>
    <lineage>
        <taxon>Eukaryota</taxon>
        <taxon>Sar</taxon>
        <taxon>Alveolata</taxon>
        <taxon>Dinophyceae</taxon>
        <taxon>Suessiales</taxon>
        <taxon>Symbiodiniaceae</taxon>
        <taxon>Durusdinium</taxon>
    </lineage>
</organism>
<dbReference type="SUPFAM" id="SSF55277">
    <property type="entry name" value="GYF domain"/>
    <property type="match status" value="1"/>
</dbReference>
<dbReference type="EMBL" id="CAXAMM010012224">
    <property type="protein sequence ID" value="CAK9028286.1"/>
    <property type="molecule type" value="Genomic_DNA"/>
</dbReference>
<proteinExistence type="predicted"/>
<sequence length="106" mass="12343">MAPCPDNGWQCAHEVVNIPRERTVFIHHRYIDPAGNIQGPFPIEKMRIWHRHNFFYADLPMRSDPVDAFLPFGQLFPAGEQPFHGRVLRCRQNAKNGLPMPLRQVQ</sequence>
<reference evidence="1 2" key="1">
    <citation type="submission" date="2024-02" db="EMBL/GenBank/DDBJ databases">
        <authorList>
            <person name="Chen Y."/>
            <person name="Shah S."/>
            <person name="Dougan E. K."/>
            <person name="Thang M."/>
            <person name="Chan C."/>
        </authorList>
    </citation>
    <scope>NUCLEOTIDE SEQUENCE [LARGE SCALE GENOMIC DNA]</scope>
</reference>
<dbReference type="Proteomes" id="UP001642464">
    <property type="component" value="Unassembled WGS sequence"/>
</dbReference>
<name>A0ABP0KN63_9DINO</name>
<dbReference type="Pfam" id="PF02213">
    <property type="entry name" value="GYF"/>
    <property type="match status" value="1"/>
</dbReference>
<dbReference type="Gene3D" id="3.30.1490.40">
    <property type="match status" value="1"/>
</dbReference>
<evidence type="ECO:0000313" key="1">
    <source>
        <dbReference type="EMBL" id="CAK9028286.1"/>
    </source>
</evidence>
<dbReference type="InterPro" id="IPR035445">
    <property type="entry name" value="GYF-like_dom_sf"/>
</dbReference>
<gene>
    <name evidence="1" type="ORF">SCF082_LOCUS18290</name>
</gene>
<evidence type="ECO:0000313" key="2">
    <source>
        <dbReference type="Proteomes" id="UP001642464"/>
    </source>
</evidence>
<accession>A0ABP0KN63</accession>
<dbReference type="PROSITE" id="PS50829">
    <property type="entry name" value="GYF"/>
    <property type="match status" value="1"/>
</dbReference>
<dbReference type="InterPro" id="IPR003169">
    <property type="entry name" value="GYF"/>
</dbReference>